<protein>
    <submittedName>
        <fullName evidence="2">Uncharacterized protein</fullName>
    </submittedName>
</protein>
<dbReference type="Proteomes" id="UP000887579">
    <property type="component" value="Unplaced"/>
</dbReference>
<proteinExistence type="predicted"/>
<name>A0AC34F426_9BILA</name>
<evidence type="ECO:0000313" key="1">
    <source>
        <dbReference type="Proteomes" id="UP000887579"/>
    </source>
</evidence>
<sequence>MARKKLFYGGLGTLFGIGLILFILGWILQYVAFPAILKSQVKKSLVLGHDGDTLNEFASDWLNSKYSVKMQYYLYNYTNALEMINRGMKPDAIERGPYTYRQVNEYVYQKFKDDDNSFEYIEKSTYFFDPKSSCEGCDPKKDFVTIPDMQFFGFFSTIAGFGLPLSAIAPLLSLAQIPLISFKSGPFVTVNVDDLIMKKYLSPFVIMLKGIQASLSNATIEIPSFPFPMQITDIVELFIEELEAQSVSLNDNNGTTDQTFYYTIKTGKDDYKNVGQVLYERKLLTDNVSDSTPPNWWNNYDKKNCKNPEYASAFRGTNGDYFAPFIDKDTKLSAFIEDVCRSLDFVYLEESKVGEIDTYRFVIDSTAFNYTKPENCGFCTPLGFDMYGKKAGDYCLPTGLLDASGCKNGPVAFSLPHFLEADKIVQQFFPRSKPDPAKHQTYLDIEPTSGTVFAARKRLQINAVCGGLPVPYSMLPSGAYPLAWVDNSYYADDDTLKKAKDALVTPKKIVLLVSFIVGVGFGALLMLIAVSIFIIQRVRKQNRTPTSLASTLNRQAQTMESPPIYRPREDGNSIVVRRIPRPKVDNPEPEW</sequence>
<accession>A0AC34F426</accession>
<dbReference type="WBParaSite" id="ES5_v2.g11681.t1">
    <property type="protein sequence ID" value="ES5_v2.g11681.t1"/>
    <property type="gene ID" value="ES5_v2.g11681"/>
</dbReference>
<reference evidence="2" key="1">
    <citation type="submission" date="2022-11" db="UniProtKB">
        <authorList>
            <consortium name="WormBaseParasite"/>
        </authorList>
    </citation>
    <scope>IDENTIFICATION</scope>
</reference>
<organism evidence="1 2">
    <name type="scientific">Panagrolaimus sp. ES5</name>
    <dbReference type="NCBI Taxonomy" id="591445"/>
    <lineage>
        <taxon>Eukaryota</taxon>
        <taxon>Metazoa</taxon>
        <taxon>Ecdysozoa</taxon>
        <taxon>Nematoda</taxon>
        <taxon>Chromadorea</taxon>
        <taxon>Rhabditida</taxon>
        <taxon>Tylenchina</taxon>
        <taxon>Panagrolaimomorpha</taxon>
        <taxon>Panagrolaimoidea</taxon>
        <taxon>Panagrolaimidae</taxon>
        <taxon>Panagrolaimus</taxon>
    </lineage>
</organism>
<evidence type="ECO:0000313" key="2">
    <source>
        <dbReference type="WBParaSite" id="ES5_v2.g11681.t1"/>
    </source>
</evidence>